<dbReference type="Proteomes" id="UP000005239">
    <property type="component" value="Unassembled WGS sequence"/>
</dbReference>
<accession>A0A8R1U9C2</accession>
<sequence length="128" mass="14424">MNRLERRAVRPWFLVIFGLGTYVSYWTRNAPLIDGNYFSATLSNNASTSAFNNKYIASGPARARLEVAVGGRRRLERPFLASFMYLSVDYGPKQAVIIRGAERRHSETSNVPAWQERVTAKILAQLGT</sequence>
<reference evidence="1" key="2">
    <citation type="submission" date="2022-06" db="UniProtKB">
        <authorList>
            <consortium name="EnsemblMetazoa"/>
        </authorList>
    </citation>
    <scope>IDENTIFICATION</scope>
    <source>
        <strain evidence="1">PS312</strain>
    </source>
</reference>
<name>A0A2A6B9T2_PRIPA</name>
<keyword evidence="2" id="KW-1185">Reference proteome</keyword>
<protein>
    <submittedName>
        <fullName evidence="1">Uncharacterized protein</fullName>
    </submittedName>
</protein>
<organism evidence="1 2">
    <name type="scientific">Pristionchus pacificus</name>
    <name type="common">Parasitic nematode worm</name>
    <dbReference type="NCBI Taxonomy" id="54126"/>
    <lineage>
        <taxon>Eukaryota</taxon>
        <taxon>Metazoa</taxon>
        <taxon>Ecdysozoa</taxon>
        <taxon>Nematoda</taxon>
        <taxon>Chromadorea</taxon>
        <taxon>Rhabditida</taxon>
        <taxon>Rhabditina</taxon>
        <taxon>Diplogasteromorpha</taxon>
        <taxon>Diplogasteroidea</taxon>
        <taxon>Neodiplogasteridae</taxon>
        <taxon>Pristionchus</taxon>
    </lineage>
</organism>
<proteinExistence type="predicted"/>
<evidence type="ECO:0000313" key="1">
    <source>
        <dbReference type="EnsemblMetazoa" id="PPA10201.1"/>
    </source>
</evidence>
<reference evidence="2" key="1">
    <citation type="journal article" date="2008" name="Nat. Genet.">
        <title>The Pristionchus pacificus genome provides a unique perspective on nematode lifestyle and parasitism.</title>
        <authorList>
            <person name="Dieterich C."/>
            <person name="Clifton S.W."/>
            <person name="Schuster L.N."/>
            <person name="Chinwalla A."/>
            <person name="Delehaunty K."/>
            <person name="Dinkelacker I."/>
            <person name="Fulton L."/>
            <person name="Fulton R."/>
            <person name="Godfrey J."/>
            <person name="Minx P."/>
            <person name="Mitreva M."/>
            <person name="Roeseler W."/>
            <person name="Tian H."/>
            <person name="Witte H."/>
            <person name="Yang S.P."/>
            <person name="Wilson R.K."/>
            <person name="Sommer R.J."/>
        </authorList>
    </citation>
    <scope>NUCLEOTIDE SEQUENCE [LARGE SCALE GENOMIC DNA]</scope>
    <source>
        <strain evidence="2">PS312</strain>
    </source>
</reference>
<dbReference type="AlphaFoldDB" id="A0A2A6B9T2"/>
<dbReference type="EnsemblMetazoa" id="PPA10201.1">
    <property type="protein sequence ID" value="PPA10201.1"/>
    <property type="gene ID" value="WBGene00099755"/>
</dbReference>
<gene>
    <name evidence="1" type="primary">WBGene00099755</name>
</gene>
<evidence type="ECO:0000313" key="2">
    <source>
        <dbReference type="Proteomes" id="UP000005239"/>
    </source>
</evidence>
<accession>A0A2A6B9T2</accession>